<dbReference type="EMBL" id="AP006502">
    <property type="protein sequence ID" value="BAM83336.1"/>
    <property type="molecule type" value="Genomic_DNA"/>
</dbReference>
<reference evidence="2 3" key="2">
    <citation type="journal article" date="2007" name="BMC Biol.">
        <title>A 100%-complete sequence reveals unusually simple genomic features in the hot-spring red alga Cyanidioschyzon merolae.</title>
        <authorList>
            <person name="Nozaki H."/>
            <person name="Takano H."/>
            <person name="Misumi O."/>
            <person name="Terasawa K."/>
            <person name="Matsuzaki M."/>
            <person name="Maruyama S."/>
            <person name="Nishida K."/>
            <person name="Yagisawa F."/>
            <person name="Yoshida Y."/>
            <person name="Fujiwara T."/>
            <person name="Takio S."/>
            <person name="Tamura K."/>
            <person name="Chung S.J."/>
            <person name="Nakamura S."/>
            <person name="Kuroiwa H."/>
            <person name="Tanaka K."/>
            <person name="Sato N."/>
            <person name="Kuroiwa T."/>
        </authorList>
    </citation>
    <scope>NUCLEOTIDE SEQUENCE [LARGE SCALE GENOMIC DNA]</scope>
    <source>
        <strain evidence="2 3">10D</strain>
    </source>
</reference>
<reference evidence="2 3" key="1">
    <citation type="journal article" date="2004" name="Nature">
        <title>Genome sequence of the ultrasmall unicellular red alga Cyanidioschyzon merolae 10D.</title>
        <authorList>
            <person name="Matsuzaki M."/>
            <person name="Misumi O."/>
            <person name="Shin-i T."/>
            <person name="Maruyama S."/>
            <person name="Takahara M."/>
            <person name="Miyagishima S."/>
            <person name="Mori T."/>
            <person name="Nishida K."/>
            <person name="Yagisawa F."/>
            <person name="Nishida K."/>
            <person name="Yoshida Y."/>
            <person name="Nishimura Y."/>
            <person name="Nakao S."/>
            <person name="Kobayashi T."/>
            <person name="Momoyama Y."/>
            <person name="Higashiyama T."/>
            <person name="Minoda A."/>
            <person name="Sano M."/>
            <person name="Nomoto H."/>
            <person name="Oishi K."/>
            <person name="Hayashi H."/>
            <person name="Ohta F."/>
            <person name="Nishizaka S."/>
            <person name="Haga S."/>
            <person name="Miura S."/>
            <person name="Morishita T."/>
            <person name="Kabeya Y."/>
            <person name="Terasawa K."/>
            <person name="Suzuki Y."/>
            <person name="Ishii Y."/>
            <person name="Asakawa S."/>
            <person name="Takano H."/>
            <person name="Ohta N."/>
            <person name="Kuroiwa H."/>
            <person name="Tanaka K."/>
            <person name="Shimizu N."/>
            <person name="Sugano S."/>
            <person name="Sato N."/>
            <person name="Nozaki H."/>
            <person name="Ogasawara N."/>
            <person name="Kohara Y."/>
            <person name="Kuroiwa T."/>
        </authorList>
    </citation>
    <scope>NUCLEOTIDE SEQUENCE [LARGE SCALE GENOMIC DNA]</scope>
    <source>
        <strain evidence="2 3">10D</strain>
    </source>
</reference>
<dbReference type="Gramene" id="CMT387CT">
    <property type="protein sequence ID" value="CMT387CT"/>
    <property type="gene ID" value="CMT387C"/>
</dbReference>
<organism evidence="2 3">
    <name type="scientific">Cyanidioschyzon merolae (strain NIES-3377 / 10D)</name>
    <name type="common">Unicellular red alga</name>
    <dbReference type="NCBI Taxonomy" id="280699"/>
    <lineage>
        <taxon>Eukaryota</taxon>
        <taxon>Rhodophyta</taxon>
        <taxon>Bangiophyceae</taxon>
        <taxon>Cyanidiales</taxon>
        <taxon>Cyanidiaceae</taxon>
        <taxon>Cyanidioschyzon</taxon>
    </lineage>
</organism>
<evidence type="ECO:0000256" key="1">
    <source>
        <dbReference type="SAM" id="MobiDB-lite"/>
    </source>
</evidence>
<dbReference type="HOGENOM" id="CLU_753082_0_0_1"/>
<gene>
    <name evidence="2" type="ORF">CYME_CMT387C</name>
</gene>
<evidence type="ECO:0000313" key="3">
    <source>
        <dbReference type="Proteomes" id="UP000007014"/>
    </source>
</evidence>
<keyword evidence="3" id="KW-1185">Reference proteome</keyword>
<sequence>MVEPCAPTPLVPEPGLSVPTSSEQGPGTPGTEPPPLAAEDSSDLLELEQLEATDLNRWQEFVTDPKRKACVLAARSLRTLNKSKLLRYYLNAIVQRFTCANSKPSIVDVHWLIHLTNTLVERCASQLYSEEPENQDQHMLNAMRLAIRTVSGAGAAVIQAWIPAMRSGTMACLLALGAAPDRLAGALLDRVVREPYQESEYALAIGALARNAPRALLLHEALVQRNPAAIDAIVCMRERLASAGNSTATIQANATAETGSDEQLSHCTWLDALTRLARNEFALYALGLDTRMTAEDEERLRLDTVERIRAAFDSPDVSLRASAALAAVEALRSGQARHPSELSIPTSLKPLLIEIIRRTKRKRDDEVS</sequence>
<accession>M1UXU5</accession>
<dbReference type="GeneID" id="16998146"/>
<dbReference type="AlphaFoldDB" id="M1UXU5"/>
<proteinExistence type="predicted"/>
<feature type="compositionally biased region" description="Pro residues" evidence="1">
    <location>
        <begin position="1"/>
        <end position="12"/>
    </location>
</feature>
<dbReference type="RefSeq" id="XP_005539372.1">
    <property type="nucleotide sequence ID" value="XM_005539315.1"/>
</dbReference>
<evidence type="ECO:0000313" key="2">
    <source>
        <dbReference type="EMBL" id="BAM83336.1"/>
    </source>
</evidence>
<name>M1UXU5_CYAM1</name>
<dbReference type="OrthoDB" id="10505947at2759"/>
<dbReference type="KEGG" id="cme:CYME_CMT387C"/>
<dbReference type="Proteomes" id="UP000007014">
    <property type="component" value="Chromosome 20"/>
</dbReference>
<feature type="region of interest" description="Disordered" evidence="1">
    <location>
        <begin position="1"/>
        <end position="38"/>
    </location>
</feature>
<protein>
    <submittedName>
        <fullName evidence="2">Uncharacterized protein</fullName>
    </submittedName>
</protein>